<name>A0A813KCV8_POLGL</name>
<dbReference type="Proteomes" id="UP000626109">
    <property type="component" value="Unassembled WGS sequence"/>
</dbReference>
<sequence>MWPFRLADFEGCGCPSPGWLFQQLLKLYAPLLVQGLAPNVLICDSDVVWLQPSTRFLVDCKDGKLPSAYLCSFCSESCPPIRSAADLNRYNSFLPAVLPGLRKSRPGAESGVCHHAALQRDVLEALFAEVEAAEGSDSREFWEVFRSAAKSCGGRASEYELYFAFARKTFPERAVTRQLTFAVVADPEAALASPPSGAAFFVAHSHLRGLSQDELRDREGVINGDVQGEIVRRLTQGHPHELAQLIGGSGFF</sequence>
<dbReference type="OrthoDB" id="448563at2759"/>
<dbReference type="EMBL" id="CAJNNV010031354">
    <property type="protein sequence ID" value="CAE8635833.1"/>
    <property type="molecule type" value="Genomic_DNA"/>
</dbReference>
<evidence type="ECO:0000313" key="1">
    <source>
        <dbReference type="EMBL" id="CAE8635833.1"/>
    </source>
</evidence>
<dbReference type="EMBL" id="CAJNNW010029641">
    <property type="protein sequence ID" value="CAE8700968.1"/>
    <property type="molecule type" value="Genomic_DNA"/>
</dbReference>
<accession>A0A813KCV8</accession>
<protein>
    <recommendedName>
        <fullName evidence="5">Nucleotide-diphospho-sugar transferase domain-containing protein</fullName>
    </recommendedName>
</protein>
<gene>
    <name evidence="1" type="ORF">PGLA1383_LOCUS51405</name>
    <name evidence="2" type="ORF">PGLA2088_LOCUS31848</name>
</gene>
<comment type="caution">
    <text evidence="2">The sequence shown here is derived from an EMBL/GenBank/DDBJ whole genome shotgun (WGS) entry which is preliminary data.</text>
</comment>
<keyword evidence="4" id="KW-1185">Reference proteome</keyword>
<proteinExistence type="predicted"/>
<evidence type="ECO:0008006" key="5">
    <source>
        <dbReference type="Google" id="ProtNLM"/>
    </source>
</evidence>
<evidence type="ECO:0000313" key="4">
    <source>
        <dbReference type="Proteomes" id="UP000654075"/>
    </source>
</evidence>
<evidence type="ECO:0000313" key="3">
    <source>
        <dbReference type="Proteomes" id="UP000626109"/>
    </source>
</evidence>
<dbReference type="AlphaFoldDB" id="A0A813KCV8"/>
<organism evidence="2 3">
    <name type="scientific">Polarella glacialis</name>
    <name type="common">Dinoflagellate</name>
    <dbReference type="NCBI Taxonomy" id="89957"/>
    <lineage>
        <taxon>Eukaryota</taxon>
        <taxon>Sar</taxon>
        <taxon>Alveolata</taxon>
        <taxon>Dinophyceae</taxon>
        <taxon>Suessiales</taxon>
        <taxon>Suessiaceae</taxon>
        <taxon>Polarella</taxon>
    </lineage>
</organism>
<evidence type="ECO:0000313" key="2">
    <source>
        <dbReference type="EMBL" id="CAE8700968.1"/>
    </source>
</evidence>
<reference evidence="2" key="1">
    <citation type="submission" date="2021-02" db="EMBL/GenBank/DDBJ databases">
        <authorList>
            <person name="Dougan E. K."/>
            <person name="Rhodes N."/>
            <person name="Thang M."/>
            <person name="Chan C."/>
        </authorList>
    </citation>
    <scope>NUCLEOTIDE SEQUENCE</scope>
</reference>
<dbReference type="Proteomes" id="UP000654075">
    <property type="component" value="Unassembled WGS sequence"/>
</dbReference>